<accession>A0A0B4XIY8</accession>
<keyword evidence="2" id="KW-0732">Signal</keyword>
<feature type="signal peptide" evidence="2">
    <location>
        <begin position="1"/>
        <end position="29"/>
    </location>
</feature>
<evidence type="ECO:0000313" key="3">
    <source>
        <dbReference type="EMBL" id="AJD46528.1"/>
    </source>
</evidence>
<dbReference type="EMBL" id="CP004387">
    <property type="protein sequence ID" value="AJD46528.1"/>
    <property type="molecule type" value="Genomic_DNA"/>
</dbReference>
<feature type="transmembrane region" description="Helical" evidence="1">
    <location>
        <begin position="53"/>
        <end position="74"/>
    </location>
</feature>
<feature type="chain" id="PRO_5002111222" description="Cation/multidrug efflux pump" evidence="2">
    <location>
        <begin position="30"/>
        <end position="119"/>
    </location>
</feature>
<dbReference type="AlphaFoldDB" id="A0A0B4XIY8"/>
<proteinExistence type="predicted"/>
<keyword evidence="4" id="KW-1185">Reference proteome</keyword>
<dbReference type="RefSeq" id="WP_008739088.1">
    <property type="nucleotide sequence ID" value="NZ_CP004387.1"/>
</dbReference>
<dbReference type="STRING" id="391936.S7S_00520"/>
<sequence length="119" mass="12575">MLRAKRPFLAGVLAASLITMGMAPLTANASTYYAEDRPTEMAVAGDILIARPVMLVITGLGLAAFTVSLPFSALGGNVDEAGETLVKAPARSTFLRCLGCTPAQHEQRQAAKRTRDANR</sequence>
<dbReference type="Proteomes" id="UP000006764">
    <property type="component" value="Chromosome"/>
</dbReference>
<dbReference type="HOGENOM" id="CLU_161821_0_0_6"/>
<keyword evidence="1" id="KW-0472">Membrane</keyword>
<organism evidence="3 4">
    <name type="scientific">Isoalcanivorax pacificus W11-5</name>
    <dbReference type="NCBI Taxonomy" id="391936"/>
    <lineage>
        <taxon>Bacteria</taxon>
        <taxon>Pseudomonadati</taxon>
        <taxon>Pseudomonadota</taxon>
        <taxon>Gammaproteobacteria</taxon>
        <taxon>Oceanospirillales</taxon>
        <taxon>Alcanivoracaceae</taxon>
        <taxon>Isoalcanivorax</taxon>
    </lineage>
</organism>
<reference evidence="3 4" key="1">
    <citation type="journal article" date="2012" name="J. Bacteriol.">
        <title>Genome sequence of an alkane-degrading bacterium, Alcanivorax pacificus type strain W11-5, isolated from deep sea sediment.</title>
        <authorList>
            <person name="Lai Q."/>
            <person name="Shao Z."/>
        </authorList>
    </citation>
    <scope>NUCLEOTIDE SEQUENCE [LARGE SCALE GENOMIC DNA]</scope>
    <source>
        <strain evidence="3 4">W11-5</strain>
    </source>
</reference>
<evidence type="ECO:0000313" key="4">
    <source>
        <dbReference type="Proteomes" id="UP000006764"/>
    </source>
</evidence>
<keyword evidence="1" id="KW-1133">Transmembrane helix</keyword>
<keyword evidence="1" id="KW-0812">Transmembrane</keyword>
<gene>
    <name evidence="3" type="ORF">S7S_00520</name>
</gene>
<evidence type="ECO:0000256" key="1">
    <source>
        <dbReference type="SAM" id="Phobius"/>
    </source>
</evidence>
<dbReference type="KEGG" id="apac:S7S_00520"/>
<evidence type="ECO:0008006" key="5">
    <source>
        <dbReference type="Google" id="ProtNLM"/>
    </source>
</evidence>
<protein>
    <recommendedName>
        <fullName evidence="5">Cation/multidrug efflux pump</fullName>
    </recommendedName>
</protein>
<dbReference type="OrthoDB" id="332175at2"/>
<evidence type="ECO:0000256" key="2">
    <source>
        <dbReference type="SAM" id="SignalP"/>
    </source>
</evidence>
<name>A0A0B4XIY8_9GAMM</name>